<name>A0A0B1QB07_9HYPH</name>
<dbReference type="InterPro" id="IPR000515">
    <property type="entry name" value="MetI-like"/>
</dbReference>
<evidence type="ECO:0000256" key="7">
    <source>
        <dbReference type="RuleBase" id="RU363032"/>
    </source>
</evidence>
<feature type="domain" description="ABC transmembrane type-1" evidence="8">
    <location>
        <begin position="98"/>
        <end position="299"/>
    </location>
</feature>
<evidence type="ECO:0000259" key="8">
    <source>
        <dbReference type="PROSITE" id="PS50928"/>
    </source>
</evidence>
<dbReference type="GO" id="GO:0005886">
    <property type="term" value="C:plasma membrane"/>
    <property type="evidence" value="ECO:0007669"/>
    <property type="project" value="UniProtKB-SubCell"/>
</dbReference>
<evidence type="ECO:0000256" key="1">
    <source>
        <dbReference type="ARBA" id="ARBA00004651"/>
    </source>
</evidence>
<dbReference type="Gene3D" id="1.10.3720.10">
    <property type="entry name" value="MetI-like"/>
    <property type="match status" value="1"/>
</dbReference>
<keyword evidence="4 7" id="KW-0812">Transmembrane</keyword>
<dbReference type="RefSeq" id="WP_039189452.1">
    <property type="nucleotide sequence ID" value="NZ_JAQRFV010000001.1"/>
</dbReference>
<feature type="transmembrane region" description="Helical" evidence="7">
    <location>
        <begin position="280"/>
        <end position="299"/>
    </location>
</feature>
<comment type="similarity">
    <text evidence="7">Belongs to the binding-protein-dependent transport system permease family.</text>
</comment>
<evidence type="ECO:0000256" key="4">
    <source>
        <dbReference type="ARBA" id="ARBA00022692"/>
    </source>
</evidence>
<dbReference type="CDD" id="cd06261">
    <property type="entry name" value="TM_PBP2"/>
    <property type="match status" value="1"/>
</dbReference>
<accession>A0A0B1QB07</accession>
<keyword evidence="5 7" id="KW-1133">Transmembrane helix</keyword>
<dbReference type="InterPro" id="IPR035906">
    <property type="entry name" value="MetI-like_sf"/>
</dbReference>
<evidence type="ECO:0000313" key="10">
    <source>
        <dbReference type="Proteomes" id="UP000030826"/>
    </source>
</evidence>
<dbReference type="EMBL" id="JRFJ01000001">
    <property type="protein sequence ID" value="KHJ56092.1"/>
    <property type="molecule type" value="Genomic_DNA"/>
</dbReference>
<evidence type="ECO:0000256" key="2">
    <source>
        <dbReference type="ARBA" id="ARBA00022448"/>
    </source>
</evidence>
<dbReference type="STRING" id="370622.LA66_05665"/>
<dbReference type="PANTHER" id="PTHR43163:SF6">
    <property type="entry name" value="DIPEPTIDE TRANSPORT SYSTEM PERMEASE PROTEIN DPPB-RELATED"/>
    <property type="match status" value="1"/>
</dbReference>
<feature type="transmembrane region" description="Helical" evidence="7">
    <location>
        <begin position="12"/>
        <end position="33"/>
    </location>
</feature>
<keyword evidence="3" id="KW-1003">Cell membrane</keyword>
<feature type="transmembrane region" description="Helical" evidence="7">
    <location>
        <begin position="98"/>
        <end position="120"/>
    </location>
</feature>
<dbReference type="PANTHER" id="PTHR43163">
    <property type="entry name" value="DIPEPTIDE TRANSPORT SYSTEM PERMEASE PROTEIN DPPB-RELATED"/>
    <property type="match status" value="1"/>
</dbReference>
<keyword evidence="6 7" id="KW-0472">Membrane</keyword>
<dbReference type="Pfam" id="PF19300">
    <property type="entry name" value="BPD_transp_1_N"/>
    <property type="match status" value="1"/>
</dbReference>
<dbReference type="OrthoDB" id="7375736at2"/>
<comment type="subcellular location">
    <subcellularLocation>
        <location evidence="1 7">Cell membrane</location>
        <topology evidence="1 7">Multi-pass membrane protein</topology>
    </subcellularLocation>
</comment>
<dbReference type="GO" id="GO:0071916">
    <property type="term" value="F:dipeptide transmembrane transporter activity"/>
    <property type="evidence" value="ECO:0007669"/>
    <property type="project" value="TreeGrafter"/>
</dbReference>
<keyword evidence="2 7" id="KW-0813">Transport</keyword>
<feature type="transmembrane region" description="Helical" evidence="7">
    <location>
        <begin position="132"/>
        <end position="157"/>
    </location>
</feature>
<dbReference type="Proteomes" id="UP000030826">
    <property type="component" value="Unassembled WGS sequence"/>
</dbReference>
<sequence length="312" mass="32234">MGRPASALARGAATLVLSLLAVASLIFLMTSILPGDQAAIMLGTSASPETLAALRTELGLDRPLWLRYLHWMADAARGDFGLSATYGVPVSRLLVERLAVTLPLAGLAMLAATLLALPLAMAAARRRPAAEVAVALLAQGGIALPGFFIGILLILAFQGGPLPTGGFPGWQQGLAALPYLLLPAIALAVPQAAVLARVARGALKEALSQDHVRTARAKGLSDGAILRRHVFGMALPAILTLAGLQVSYLVAGAVLVENVFVLPGLGRLAIQALAQRDIPVLQGCVLLFVGIVVLVNFAIETVIAATDPRARA</sequence>
<proteinExistence type="inferred from homology"/>
<dbReference type="SUPFAM" id="SSF161098">
    <property type="entry name" value="MetI-like"/>
    <property type="match status" value="1"/>
</dbReference>
<dbReference type="Pfam" id="PF00528">
    <property type="entry name" value="BPD_transp_1"/>
    <property type="match status" value="1"/>
</dbReference>
<evidence type="ECO:0000256" key="5">
    <source>
        <dbReference type="ARBA" id="ARBA00022989"/>
    </source>
</evidence>
<gene>
    <name evidence="9" type="ORF">LA66_05665</name>
</gene>
<dbReference type="PROSITE" id="PS50928">
    <property type="entry name" value="ABC_TM1"/>
    <property type="match status" value="1"/>
</dbReference>
<reference evidence="9 10" key="1">
    <citation type="submission" date="2014-09" db="EMBL/GenBank/DDBJ databases">
        <title>Isolation and characterization of Aurantimonas altamirensis ON-56566 from clinical sample following a dog bite.</title>
        <authorList>
            <person name="Eshaghi A."/>
            <person name="Li A."/>
            <person name="Shahinas D."/>
            <person name="Bahn P."/>
            <person name="Kus J.V."/>
            <person name="Patel S.N."/>
        </authorList>
    </citation>
    <scope>NUCLEOTIDE SEQUENCE [LARGE SCALE GENOMIC DNA]</scope>
    <source>
        <strain evidence="9 10">ON-56566</strain>
    </source>
</reference>
<evidence type="ECO:0000313" key="9">
    <source>
        <dbReference type="EMBL" id="KHJ56092.1"/>
    </source>
</evidence>
<comment type="caution">
    <text evidence="9">The sequence shown here is derived from an EMBL/GenBank/DDBJ whole genome shotgun (WGS) entry which is preliminary data.</text>
</comment>
<dbReference type="InterPro" id="IPR045621">
    <property type="entry name" value="BPD_transp_1_N"/>
</dbReference>
<evidence type="ECO:0000256" key="3">
    <source>
        <dbReference type="ARBA" id="ARBA00022475"/>
    </source>
</evidence>
<dbReference type="AlphaFoldDB" id="A0A0B1QB07"/>
<feature type="transmembrane region" description="Helical" evidence="7">
    <location>
        <begin position="177"/>
        <end position="199"/>
    </location>
</feature>
<organism evidence="9 10">
    <name type="scientific">Aureimonas altamirensis</name>
    <dbReference type="NCBI Taxonomy" id="370622"/>
    <lineage>
        <taxon>Bacteria</taxon>
        <taxon>Pseudomonadati</taxon>
        <taxon>Pseudomonadota</taxon>
        <taxon>Alphaproteobacteria</taxon>
        <taxon>Hyphomicrobiales</taxon>
        <taxon>Aurantimonadaceae</taxon>
        <taxon>Aureimonas</taxon>
    </lineage>
</organism>
<feature type="transmembrane region" description="Helical" evidence="7">
    <location>
        <begin position="237"/>
        <end position="260"/>
    </location>
</feature>
<protein>
    <submittedName>
        <fullName evidence="9">Peptide ABC transporter</fullName>
    </submittedName>
</protein>
<evidence type="ECO:0000256" key="6">
    <source>
        <dbReference type="ARBA" id="ARBA00023136"/>
    </source>
</evidence>